<evidence type="ECO:0000256" key="3">
    <source>
        <dbReference type="ARBA" id="ARBA00022722"/>
    </source>
</evidence>
<dbReference type="Proteomes" id="UP000177050">
    <property type="component" value="Unassembled WGS sequence"/>
</dbReference>
<keyword evidence="5 9" id="KW-0269">Exonuclease</keyword>
<evidence type="ECO:0000256" key="5">
    <source>
        <dbReference type="ARBA" id="ARBA00022839"/>
    </source>
</evidence>
<keyword evidence="3" id="KW-0540">Nuclease</keyword>
<dbReference type="Pfam" id="PF02272">
    <property type="entry name" value="DHHA1"/>
    <property type="match status" value="1"/>
</dbReference>
<evidence type="ECO:0000313" key="10">
    <source>
        <dbReference type="Proteomes" id="UP000177050"/>
    </source>
</evidence>
<evidence type="ECO:0000256" key="1">
    <source>
        <dbReference type="ARBA" id="ARBA00005915"/>
    </source>
</evidence>
<dbReference type="GO" id="GO:0003676">
    <property type="term" value="F:nucleic acid binding"/>
    <property type="evidence" value="ECO:0007669"/>
    <property type="project" value="InterPro"/>
</dbReference>
<dbReference type="SUPFAM" id="SSF64182">
    <property type="entry name" value="DHH phosphoesterases"/>
    <property type="match status" value="1"/>
</dbReference>
<feature type="domain" description="RecJ OB" evidence="8">
    <location>
        <begin position="453"/>
        <end position="558"/>
    </location>
</feature>
<evidence type="ECO:0000259" key="6">
    <source>
        <dbReference type="Pfam" id="PF01368"/>
    </source>
</evidence>
<reference evidence="9 10" key="1">
    <citation type="journal article" date="2016" name="Nat. Commun.">
        <title>Thousands of microbial genomes shed light on interconnected biogeochemical processes in an aquifer system.</title>
        <authorList>
            <person name="Anantharaman K."/>
            <person name="Brown C.T."/>
            <person name="Hug L.A."/>
            <person name="Sharon I."/>
            <person name="Castelle C.J."/>
            <person name="Probst A.J."/>
            <person name="Thomas B.C."/>
            <person name="Singh A."/>
            <person name="Wilkins M.J."/>
            <person name="Karaoz U."/>
            <person name="Brodie E.L."/>
            <person name="Williams K.H."/>
            <person name="Hubbard S.S."/>
            <person name="Banfield J.F."/>
        </authorList>
    </citation>
    <scope>NUCLEOTIDE SEQUENCE [LARGE SCALE GENOMIC DNA]</scope>
</reference>
<dbReference type="Pfam" id="PF01368">
    <property type="entry name" value="DHH"/>
    <property type="match status" value="1"/>
</dbReference>
<proteinExistence type="inferred from homology"/>
<evidence type="ECO:0000313" key="9">
    <source>
        <dbReference type="EMBL" id="OGK73330.1"/>
    </source>
</evidence>
<evidence type="ECO:0000256" key="2">
    <source>
        <dbReference type="ARBA" id="ARBA00019841"/>
    </source>
</evidence>
<dbReference type="InterPro" id="IPR041122">
    <property type="entry name" value="RecJ_OB"/>
</dbReference>
<feature type="domain" description="DDH" evidence="6">
    <location>
        <begin position="72"/>
        <end position="222"/>
    </location>
</feature>
<dbReference type="PANTHER" id="PTHR30255">
    <property type="entry name" value="SINGLE-STRANDED-DNA-SPECIFIC EXONUCLEASE RECJ"/>
    <property type="match status" value="1"/>
</dbReference>
<dbReference type="InterPro" id="IPR038763">
    <property type="entry name" value="DHH_sf"/>
</dbReference>
<protein>
    <recommendedName>
        <fullName evidence="2">Single-stranded-DNA-specific exonuclease RecJ</fullName>
    </recommendedName>
</protein>
<evidence type="ECO:0000256" key="4">
    <source>
        <dbReference type="ARBA" id="ARBA00022801"/>
    </source>
</evidence>
<evidence type="ECO:0000259" key="8">
    <source>
        <dbReference type="Pfam" id="PF17768"/>
    </source>
</evidence>
<dbReference type="Gene3D" id="3.10.310.30">
    <property type="match status" value="1"/>
</dbReference>
<dbReference type="InterPro" id="IPR051673">
    <property type="entry name" value="SSDNA_exonuclease_RecJ"/>
</dbReference>
<dbReference type="PANTHER" id="PTHR30255:SF2">
    <property type="entry name" value="SINGLE-STRANDED-DNA-SPECIFIC EXONUCLEASE RECJ"/>
    <property type="match status" value="1"/>
</dbReference>
<dbReference type="GO" id="GO:0006310">
    <property type="term" value="P:DNA recombination"/>
    <property type="evidence" value="ECO:0007669"/>
    <property type="project" value="InterPro"/>
</dbReference>
<comment type="caution">
    <text evidence="9">The sequence shown here is derived from an EMBL/GenBank/DDBJ whole genome shotgun (WGS) entry which is preliminary data.</text>
</comment>
<dbReference type="InterPro" id="IPR004610">
    <property type="entry name" value="RecJ"/>
</dbReference>
<feature type="domain" description="DHHA1" evidence="7">
    <location>
        <begin position="347"/>
        <end position="439"/>
    </location>
</feature>
<dbReference type="GO" id="GO:0008409">
    <property type="term" value="F:5'-3' exonuclease activity"/>
    <property type="evidence" value="ECO:0007669"/>
    <property type="project" value="InterPro"/>
</dbReference>
<dbReference type="InterPro" id="IPR003156">
    <property type="entry name" value="DHHA1_dom"/>
</dbReference>
<comment type="similarity">
    <text evidence="1">Belongs to the RecJ family.</text>
</comment>
<sequence>MKITWKKEIKQTDKATNQEIIDIILKNRNIKDRTEFLFPLSPLDISLTKFGFKKELQKTLKLLEVIKQEGARIVVYTDYDADGITGGTILWETLHLLGFNVMPYVPHRKTEGYGFSKKGIDRVKKEFNPKLIISVDHGISGAKEITYATSLGIKIIVTDHHLKPSNPPTEAEAIFHIPDLSGSGVSYFFSKEIYYHFKKTAEKQRLATYFQSDYLTLATIGTIADMVPLVGPSRSVVYHGLRAFKDTRRSGIRHIIKEAGIVPDKEITPYEVGFIIAPRINAVGRLEHALDALRLLCTHNDKQAADIATKIGKTNKERQDLVIASVKDAIVMVQRMEKKKAKLPLFIILEKPDWNEGIIGLIASKIADTYSRPTIAMTKSDGFWKGSARSINDFHITNFLRSMDKYLISVGGHRGAAGFSIDEKQKEAFVKNVDKEIKKQTVEEDFEKRFVADLKIPLSKINLTLAKQIEKLAPFGIGNSNPTFLSDVLILEKKLFGKKSEHVKLLVKDAHTNSFPMELITFYKAEEFKDVSKAQTVSVIYSLDINKWNGRETIRGRIAYLSLL</sequence>
<organism evidence="9 10">
    <name type="scientific">Candidatus Roizmanbacteria bacterium RIFOXYD1_FULL_38_12</name>
    <dbReference type="NCBI Taxonomy" id="1802093"/>
    <lineage>
        <taxon>Bacteria</taxon>
        <taxon>Candidatus Roizmaniibacteriota</taxon>
    </lineage>
</organism>
<evidence type="ECO:0000259" key="7">
    <source>
        <dbReference type="Pfam" id="PF02272"/>
    </source>
</evidence>
<dbReference type="Pfam" id="PF17768">
    <property type="entry name" value="RecJ_OB"/>
    <property type="match status" value="1"/>
</dbReference>
<accession>A0A1F7KZL5</accession>
<dbReference type="Gene3D" id="3.90.1640.30">
    <property type="match status" value="1"/>
</dbReference>
<gene>
    <name evidence="9" type="ORF">A3K52_00860</name>
</gene>
<keyword evidence="4" id="KW-0378">Hydrolase</keyword>
<dbReference type="InterPro" id="IPR001667">
    <property type="entry name" value="DDH_dom"/>
</dbReference>
<dbReference type="AlphaFoldDB" id="A0A1F7KZL5"/>
<dbReference type="EMBL" id="MGBR01000001">
    <property type="protein sequence ID" value="OGK73330.1"/>
    <property type="molecule type" value="Genomic_DNA"/>
</dbReference>
<dbReference type="GO" id="GO:0006281">
    <property type="term" value="P:DNA repair"/>
    <property type="evidence" value="ECO:0007669"/>
    <property type="project" value="InterPro"/>
</dbReference>
<name>A0A1F7KZL5_9BACT</name>
<dbReference type="NCBIfam" id="TIGR00644">
    <property type="entry name" value="recJ"/>
    <property type="match status" value="1"/>
</dbReference>